<dbReference type="AlphaFoldDB" id="A0A2H3E6E8"/>
<evidence type="ECO:0000313" key="2">
    <source>
        <dbReference type="Proteomes" id="UP000217790"/>
    </source>
</evidence>
<dbReference type="InParanoid" id="A0A2H3E6E8"/>
<name>A0A2H3E6E8_ARMGA</name>
<dbReference type="EMBL" id="KZ293647">
    <property type="protein sequence ID" value="PBK99282.1"/>
    <property type="molecule type" value="Genomic_DNA"/>
</dbReference>
<gene>
    <name evidence="1" type="ORF">ARMGADRAFT_497064</name>
</gene>
<reference evidence="2" key="1">
    <citation type="journal article" date="2017" name="Nat. Ecol. Evol.">
        <title>Genome expansion and lineage-specific genetic innovations in the forest pathogenic fungi Armillaria.</title>
        <authorList>
            <person name="Sipos G."/>
            <person name="Prasanna A.N."/>
            <person name="Walter M.C."/>
            <person name="O'Connor E."/>
            <person name="Balint B."/>
            <person name="Krizsan K."/>
            <person name="Kiss B."/>
            <person name="Hess J."/>
            <person name="Varga T."/>
            <person name="Slot J."/>
            <person name="Riley R."/>
            <person name="Boka B."/>
            <person name="Rigling D."/>
            <person name="Barry K."/>
            <person name="Lee J."/>
            <person name="Mihaltcheva S."/>
            <person name="LaButti K."/>
            <person name="Lipzen A."/>
            <person name="Waldron R."/>
            <person name="Moloney N.M."/>
            <person name="Sperisen C."/>
            <person name="Kredics L."/>
            <person name="Vagvoelgyi C."/>
            <person name="Patrignani A."/>
            <person name="Fitzpatrick D."/>
            <person name="Nagy I."/>
            <person name="Doyle S."/>
            <person name="Anderson J.B."/>
            <person name="Grigoriev I.V."/>
            <person name="Gueldener U."/>
            <person name="Muensterkoetter M."/>
            <person name="Nagy L.G."/>
        </authorList>
    </citation>
    <scope>NUCLEOTIDE SEQUENCE [LARGE SCALE GENOMIC DNA]</scope>
    <source>
        <strain evidence="2">Ar21-2</strain>
    </source>
</reference>
<proteinExistence type="predicted"/>
<organism evidence="1 2">
    <name type="scientific">Armillaria gallica</name>
    <name type="common">Bulbous honey fungus</name>
    <name type="synonym">Armillaria bulbosa</name>
    <dbReference type="NCBI Taxonomy" id="47427"/>
    <lineage>
        <taxon>Eukaryota</taxon>
        <taxon>Fungi</taxon>
        <taxon>Dikarya</taxon>
        <taxon>Basidiomycota</taxon>
        <taxon>Agaricomycotina</taxon>
        <taxon>Agaricomycetes</taxon>
        <taxon>Agaricomycetidae</taxon>
        <taxon>Agaricales</taxon>
        <taxon>Marasmiineae</taxon>
        <taxon>Physalacriaceae</taxon>
        <taxon>Armillaria</taxon>
    </lineage>
</organism>
<accession>A0A2H3E6E8</accession>
<dbReference type="OrthoDB" id="10300935at2759"/>
<dbReference type="Proteomes" id="UP000217790">
    <property type="component" value="Unassembled WGS sequence"/>
</dbReference>
<evidence type="ECO:0000313" key="1">
    <source>
        <dbReference type="EMBL" id="PBK99282.1"/>
    </source>
</evidence>
<keyword evidence="2" id="KW-1185">Reference proteome</keyword>
<protein>
    <submittedName>
        <fullName evidence="1">Uncharacterized protein</fullName>
    </submittedName>
</protein>
<sequence>MNKSQSVRLARRACTRLSFTELAFDSITPSILIPRTVIDWNSLRFCHQLTTCDCTIQRYRRPYGVLLRVGRARDGTSGGVGICPVGSERSYRMCRSVQQ</sequence>